<dbReference type="RefSeq" id="WP_369279501.1">
    <property type="nucleotide sequence ID" value="NZ_JBJVMW010000033.1"/>
</dbReference>
<evidence type="ECO:0000259" key="6">
    <source>
        <dbReference type="Pfam" id="PF02518"/>
    </source>
</evidence>
<comment type="caution">
    <text evidence="7">The sequence shown here is derived from an EMBL/GenBank/DDBJ whole genome shotgun (WGS) entry which is preliminary data.</text>
</comment>
<evidence type="ECO:0000256" key="5">
    <source>
        <dbReference type="SAM" id="Phobius"/>
    </source>
</evidence>
<organism evidence="7 8">
    <name type="scientific">Streptomyces galilaeus</name>
    <dbReference type="NCBI Taxonomy" id="33899"/>
    <lineage>
        <taxon>Bacteria</taxon>
        <taxon>Bacillati</taxon>
        <taxon>Actinomycetota</taxon>
        <taxon>Actinomycetes</taxon>
        <taxon>Kitasatosporales</taxon>
        <taxon>Streptomycetaceae</taxon>
        <taxon>Streptomyces</taxon>
    </lineage>
</organism>
<keyword evidence="5" id="KW-1133">Transmembrane helix</keyword>
<keyword evidence="5" id="KW-0812">Transmembrane</keyword>
<dbReference type="PANTHER" id="PTHR24421:SF61">
    <property type="entry name" value="OXYGEN SENSOR HISTIDINE KINASE NREB"/>
    <property type="match status" value="1"/>
</dbReference>
<keyword evidence="1" id="KW-0808">Transferase</keyword>
<dbReference type="Pfam" id="PF02518">
    <property type="entry name" value="HATPase_c"/>
    <property type="match status" value="1"/>
</dbReference>
<dbReference type="InterPro" id="IPR050482">
    <property type="entry name" value="Sensor_HK_TwoCompSys"/>
</dbReference>
<dbReference type="InterPro" id="IPR036890">
    <property type="entry name" value="HATPase_C_sf"/>
</dbReference>
<dbReference type="EMBL" id="JBJVNE010000013">
    <property type="protein sequence ID" value="MFM9649500.1"/>
    <property type="molecule type" value="Genomic_DNA"/>
</dbReference>
<evidence type="ECO:0000256" key="2">
    <source>
        <dbReference type="ARBA" id="ARBA00022777"/>
    </source>
</evidence>
<feature type="region of interest" description="Disordered" evidence="4">
    <location>
        <begin position="1"/>
        <end position="24"/>
    </location>
</feature>
<evidence type="ECO:0000256" key="1">
    <source>
        <dbReference type="ARBA" id="ARBA00022679"/>
    </source>
</evidence>
<dbReference type="InterPro" id="IPR003594">
    <property type="entry name" value="HATPase_dom"/>
</dbReference>
<sequence>MSEQLEHTEHTEHVPPSVRGGREVSAAGPATLSLERQALLVTVVLRTSGAAVAAVVGLLGLQSAANPVWVLLSVAGVLVWAGLFGIRTLRGGPAFRFGVGDVVVCAVLCLFHGQLVPSPVLTASAGSGWVDLIASVTVLNAQCFLRQPHGLIGTVVIATAYTAGAPGLREAPVVLLLQGVLSAGMFVLLRRAARSADSTLAAKAEARANDLARAAARADERDQQRRLHDTVLATLTMVSTGAITERSEVLRRRAVADLGVIQGLAADTDGAAYPAGATDPGDTATPLVPLDAALRSAAFAPRPGLPALTVRFGVVPVLLLPRPVVTALADAVGEALTNVVRHSGTTTAHVHAQPVGAGVVVHVLDGGRGFDPVTVPAHRRGLRESVTGRMAAVGGAARIETRPGDGVHVVLRWPR</sequence>
<keyword evidence="5" id="KW-0472">Membrane</keyword>
<feature type="domain" description="Histidine kinase/HSP90-like ATPase" evidence="6">
    <location>
        <begin position="327"/>
        <end position="414"/>
    </location>
</feature>
<evidence type="ECO:0000313" key="8">
    <source>
        <dbReference type="Proteomes" id="UP001631993"/>
    </source>
</evidence>
<name>A0ABW9IPB8_STRGJ</name>
<feature type="transmembrane region" description="Helical" evidence="5">
    <location>
        <begin position="38"/>
        <end position="61"/>
    </location>
</feature>
<dbReference type="CDD" id="cd16917">
    <property type="entry name" value="HATPase_UhpB-NarQ-NarX-like"/>
    <property type="match status" value="1"/>
</dbReference>
<dbReference type="PANTHER" id="PTHR24421">
    <property type="entry name" value="NITRATE/NITRITE SENSOR PROTEIN NARX-RELATED"/>
    <property type="match status" value="1"/>
</dbReference>
<gene>
    <name evidence="7" type="ORF">ACKI1S_25565</name>
</gene>
<reference evidence="7 8" key="1">
    <citation type="submission" date="2024-12" db="EMBL/GenBank/DDBJ databases">
        <title>Forecasting of Potato common scab and diversities of Pathogenic streptomyces spp. in china.</title>
        <authorList>
            <person name="Handique U."/>
            <person name="Wu J."/>
        </authorList>
    </citation>
    <scope>NUCLEOTIDE SEQUENCE [LARGE SCALE GENOMIC DNA]</scope>
    <source>
        <strain evidence="7 8">ZRIMU1585</strain>
    </source>
</reference>
<keyword evidence="3" id="KW-0902">Two-component regulatory system</keyword>
<feature type="compositionally biased region" description="Basic and acidic residues" evidence="4">
    <location>
        <begin position="1"/>
        <end position="13"/>
    </location>
</feature>
<dbReference type="Gene3D" id="3.30.565.10">
    <property type="entry name" value="Histidine kinase-like ATPase, C-terminal domain"/>
    <property type="match status" value="1"/>
</dbReference>
<feature type="transmembrane region" description="Helical" evidence="5">
    <location>
        <begin position="67"/>
        <end position="86"/>
    </location>
</feature>
<evidence type="ECO:0000313" key="7">
    <source>
        <dbReference type="EMBL" id="MFM9649500.1"/>
    </source>
</evidence>
<dbReference type="SUPFAM" id="SSF55874">
    <property type="entry name" value="ATPase domain of HSP90 chaperone/DNA topoisomerase II/histidine kinase"/>
    <property type="match status" value="1"/>
</dbReference>
<evidence type="ECO:0000256" key="3">
    <source>
        <dbReference type="ARBA" id="ARBA00023012"/>
    </source>
</evidence>
<dbReference type="Proteomes" id="UP001631993">
    <property type="component" value="Unassembled WGS sequence"/>
</dbReference>
<dbReference type="GO" id="GO:0016301">
    <property type="term" value="F:kinase activity"/>
    <property type="evidence" value="ECO:0007669"/>
    <property type="project" value="UniProtKB-KW"/>
</dbReference>
<keyword evidence="8" id="KW-1185">Reference proteome</keyword>
<proteinExistence type="predicted"/>
<keyword evidence="2 7" id="KW-0418">Kinase</keyword>
<protein>
    <submittedName>
        <fullName evidence="7">Sensor histidine kinase</fullName>
    </submittedName>
</protein>
<accession>A0ABW9IPB8</accession>
<evidence type="ECO:0000256" key="4">
    <source>
        <dbReference type="SAM" id="MobiDB-lite"/>
    </source>
</evidence>